<evidence type="ECO:0000313" key="6">
    <source>
        <dbReference type="Proteomes" id="UP000536275"/>
    </source>
</evidence>
<dbReference type="Pfam" id="PF00454">
    <property type="entry name" value="PI3_PI4_kinase"/>
    <property type="match status" value="1"/>
</dbReference>
<gene>
    <name evidence="5" type="ORF">FOB64_004135</name>
</gene>
<dbReference type="GO" id="GO:0048015">
    <property type="term" value="P:phosphatidylinositol-mediated signaling"/>
    <property type="evidence" value="ECO:0007669"/>
    <property type="project" value="TreeGrafter"/>
</dbReference>
<accession>A0A8H6BXI4</accession>
<dbReference type="InterPro" id="IPR018936">
    <property type="entry name" value="PI3/4_kinase_CS"/>
</dbReference>
<evidence type="ECO:0000256" key="2">
    <source>
        <dbReference type="ARBA" id="ARBA00022679"/>
    </source>
</evidence>
<dbReference type="FunFam" id="1.10.1070.11:FF:000012">
    <property type="entry name" value="Phosphatidylinositol 4-kinase alpha 1"/>
    <property type="match status" value="1"/>
</dbReference>
<dbReference type="InterPro" id="IPR000403">
    <property type="entry name" value="PI3/4_kinase_cat_dom"/>
</dbReference>
<dbReference type="InterPro" id="IPR036940">
    <property type="entry name" value="PI3/4_kinase_cat_sf"/>
</dbReference>
<keyword evidence="2" id="KW-0808">Transferase</keyword>
<dbReference type="Proteomes" id="UP000536275">
    <property type="component" value="Unassembled WGS sequence"/>
</dbReference>
<dbReference type="Gene3D" id="1.10.1070.11">
    <property type="entry name" value="Phosphatidylinositol 3-/4-kinase, catalytic domain"/>
    <property type="match status" value="1"/>
</dbReference>
<dbReference type="Gene3D" id="3.30.1010.10">
    <property type="entry name" value="Phosphatidylinositol 3-kinase Catalytic Subunit, Chain A, domain 4"/>
    <property type="match status" value="1"/>
</dbReference>
<dbReference type="GO" id="GO:0005737">
    <property type="term" value="C:cytoplasm"/>
    <property type="evidence" value="ECO:0007669"/>
    <property type="project" value="TreeGrafter"/>
</dbReference>
<dbReference type="EMBL" id="JABWAD010000055">
    <property type="protein sequence ID" value="KAF6066661.1"/>
    <property type="molecule type" value="Genomic_DNA"/>
</dbReference>
<dbReference type="SUPFAM" id="SSF56112">
    <property type="entry name" value="Protein kinase-like (PK-like)"/>
    <property type="match status" value="1"/>
</dbReference>
<comment type="caution">
    <text evidence="5">The sequence shown here is derived from an EMBL/GenBank/DDBJ whole genome shotgun (WGS) entry which is preliminary data.</text>
</comment>
<dbReference type="SMART" id="SM00146">
    <property type="entry name" value="PI3Kc"/>
    <property type="match status" value="1"/>
</dbReference>
<dbReference type="PANTHER" id="PTHR10048">
    <property type="entry name" value="PHOSPHATIDYLINOSITOL KINASE"/>
    <property type="match status" value="1"/>
</dbReference>
<name>A0A8H6BXI4_CANAX</name>
<protein>
    <submittedName>
        <fullName evidence="5">Phosphatidylinositol 3- and 4-kinase family protein</fullName>
    </submittedName>
</protein>
<feature type="domain" description="PI3K/PI4K catalytic" evidence="4">
    <location>
        <begin position="1"/>
        <end position="210"/>
    </location>
</feature>
<sequence length="210" mass="24221">MFRTIWSNAGLDLYVFPYRVTATAPGCGVIDVLPNSTSRDMLGREAVNGLYEYFITKFGPENSIEFQNARNNLIKSLAAYSIISYLLQFKDRHNGNIMYDEQGHILHIDFGFCFDIVPGGVRFEAAPFKLTHEMIMVLGGNDQTQSFKWFEELCVKGYLSCRPYMEFIVRSIIPMLESGLPCFKENTIKNLRQRFVPTKSKRKQHYTLEN</sequence>
<dbReference type="InterPro" id="IPR015433">
    <property type="entry name" value="PI3/4_kinase"/>
</dbReference>
<evidence type="ECO:0000256" key="1">
    <source>
        <dbReference type="ARBA" id="ARBA00006209"/>
    </source>
</evidence>
<evidence type="ECO:0000259" key="4">
    <source>
        <dbReference type="PROSITE" id="PS50290"/>
    </source>
</evidence>
<organism evidence="5 6">
    <name type="scientific">Candida albicans</name>
    <name type="common">Yeast</name>
    <dbReference type="NCBI Taxonomy" id="5476"/>
    <lineage>
        <taxon>Eukaryota</taxon>
        <taxon>Fungi</taxon>
        <taxon>Dikarya</taxon>
        <taxon>Ascomycota</taxon>
        <taxon>Saccharomycotina</taxon>
        <taxon>Pichiomycetes</taxon>
        <taxon>Debaryomycetaceae</taxon>
        <taxon>Candida/Lodderomyces clade</taxon>
        <taxon>Candida</taxon>
    </lineage>
</organism>
<dbReference type="PANTHER" id="PTHR10048:SF15">
    <property type="entry name" value="PHOSPHATIDYLINOSITOL 4-KINASE ALPHA"/>
    <property type="match status" value="1"/>
</dbReference>
<proteinExistence type="inferred from homology"/>
<dbReference type="InterPro" id="IPR011009">
    <property type="entry name" value="Kinase-like_dom_sf"/>
</dbReference>
<dbReference type="AlphaFoldDB" id="A0A8H6BXI4"/>
<dbReference type="PROSITE" id="PS50290">
    <property type="entry name" value="PI3_4_KINASE_3"/>
    <property type="match status" value="1"/>
</dbReference>
<dbReference type="GO" id="GO:0005886">
    <property type="term" value="C:plasma membrane"/>
    <property type="evidence" value="ECO:0007669"/>
    <property type="project" value="TreeGrafter"/>
</dbReference>
<dbReference type="GO" id="GO:0004430">
    <property type="term" value="F:1-phosphatidylinositol 4-kinase activity"/>
    <property type="evidence" value="ECO:0007669"/>
    <property type="project" value="TreeGrafter"/>
</dbReference>
<evidence type="ECO:0000313" key="5">
    <source>
        <dbReference type="EMBL" id="KAF6066661.1"/>
    </source>
</evidence>
<keyword evidence="3 5" id="KW-0418">Kinase</keyword>
<evidence type="ECO:0000256" key="3">
    <source>
        <dbReference type="ARBA" id="ARBA00022777"/>
    </source>
</evidence>
<dbReference type="PROSITE" id="PS00916">
    <property type="entry name" value="PI3_4_KINASE_2"/>
    <property type="match status" value="1"/>
</dbReference>
<dbReference type="GO" id="GO:0046854">
    <property type="term" value="P:phosphatidylinositol phosphate biosynthetic process"/>
    <property type="evidence" value="ECO:0007669"/>
    <property type="project" value="InterPro"/>
</dbReference>
<reference evidence="5 6" key="1">
    <citation type="submission" date="2020-03" db="EMBL/GenBank/DDBJ databases">
        <title>FDA dAtabase for Regulatory Grade micrObial Sequences (FDA-ARGOS): Supporting development and validation of Infectious Disease Dx tests.</title>
        <authorList>
            <person name="Campos J."/>
            <person name="Goldberg B."/>
            <person name="Tallon L."/>
            <person name="Sadzewicz L."/>
            <person name="Vavikolanu K."/>
            <person name="Mehta A."/>
            <person name="Aluvathingal J."/>
            <person name="Nadendla S."/>
            <person name="Nandy P."/>
            <person name="Geyer C."/>
            <person name="Yan Y."/>
            <person name="Sichtig H."/>
        </authorList>
    </citation>
    <scope>NUCLEOTIDE SEQUENCE [LARGE SCALE GENOMIC DNA]</scope>
    <source>
        <strain evidence="5 6">FDAARGOS_656</strain>
    </source>
</reference>
<comment type="similarity">
    <text evidence="1">Belongs to the PI3/PI4-kinase family. Type III PI4K subfamily.</text>
</comment>